<dbReference type="PANTHER" id="PTHR30069:SF29">
    <property type="entry name" value="HEMOGLOBIN AND HEMOGLOBIN-HAPTOGLOBIN-BINDING PROTEIN 1-RELATED"/>
    <property type="match status" value="1"/>
</dbReference>
<evidence type="ECO:0000259" key="13">
    <source>
        <dbReference type="Pfam" id="PF07715"/>
    </source>
</evidence>
<keyword evidence="8 14" id="KW-0675">Receptor</keyword>
<dbReference type="InterPro" id="IPR008969">
    <property type="entry name" value="CarboxyPept-like_regulatory"/>
</dbReference>
<comment type="caution">
    <text evidence="14">The sequence shown here is derived from an EMBL/GenBank/DDBJ whole genome shotgun (WGS) entry which is preliminary data.</text>
</comment>
<comment type="similarity">
    <text evidence="10 11">Belongs to the TonB-dependent receptor family.</text>
</comment>
<keyword evidence="7 10" id="KW-0472">Membrane</keyword>
<evidence type="ECO:0000256" key="1">
    <source>
        <dbReference type="ARBA" id="ARBA00004571"/>
    </source>
</evidence>
<sequence length="885" mass="99497">MMRRCAAWIGLWGLVGVLPLWAQTTGKITGRVTDAQTGEGLPGVNVLVVETQQGASTDLEGYYVILNVRPGTYTLRASMVGFATQVVQDVRVQINLTTEVNFTLQEEALVGQEVVITATRPLVQRDLTATAAAVSREELAVLPVETFTDVVNLQAGVVEGHFRGGRIGEVAYLVDGIQINDVYDRSFAFQVENNAIQEIEVITGTFNAEYGSAQSGVVNIVTREGSARYQGSIGAYMGDYLSRGTDLFMGLGRFSPMHARSVQGDLSGPLLPGFSGLTFFASGRYVRNDGYLYGRRIVLPVDQSDPRAQYVTVNGRQVFVPALGDSALVSMNWSEQRTFQAKLTARLFGQQKLTLSGLWQQDQGQNYNHLFRYNPNGIPTVYGDSRSFLATYTQVFTASTFAELKGAYFTNEVRSYVYEDPLDPRYPRDDALRLLGGNFAFYRGGAIMQHFQRKTETFTARLDLTSQITRRHQVKTGLELKQHTLTVRDFSVKRNPSTGFQPAIPPVHTPDHVYYHRRPVELSAYLQDKMEFDYLIVNIGLRFDYFDPKGEVLEDFSRPRTSPRRPAPARWQLSPRLGLSFPLSENGAVRLAYGHFFQMPAFDYLYTNADYIYDPERGLSRAFGYAGLEPEQTTAYEIGLQQAFSDVLGLNVVLYYKDIRNLLGTRLEVIAPGFDEPFQLEKYGRYVNRDYGQVKGFLVSLERRMAGGFGLSVDYTFQIARGNASDPRAVLIDEQAGIEPEKQLVPLDWDRRHQLNTSLSVGDVRRWTVTLVGRLGSGLPYTPSIADERIGVENSARRPGFVQFDLYASRLWQLGPVGLQLFARIYNVFDNRNEIQVYTDTGRAFPNLRYYSGEPQGLNTKEEFLRRPDFYSAPRLVNLGMNVTF</sequence>
<feature type="domain" description="TonB-dependent receptor-like beta-barrel" evidence="12">
    <location>
        <begin position="360"/>
        <end position="828"/>
    </location>
</feature>
<dbReference type="PROSITE" id="PS52016">
    <property type="entry name" value="TONB_DEPENDENT_REC_3"/>
    <property type="match status" value="1"/>
</dbReference>
<dbReference type="PANTHER" id="PTHR30069">
    <property type="entry name" value="TONB-DEPENDENT OUTER MEMBRANE RECEPTOR"/>
    <property type="match status" value="1"/>
</dbReference>
<dbReference type="InterPro" id="IPR012910">
    <property type="entry name" value="Plug_dom"/>
</dbReference>
<keyword evidence="5" id="KW-0732">Signal</keyword>
<evidence type="ECO:0000256" key="7">
    <source>
        <dbReference type="ARBA" id="ARBA00023136"/>
    </source>
</evidence>
<dbReference type="InterPro" id="IPR036942">
    <property type="entry name" value="Beta-barrel_TonB_sf"/>
</dbReference>
<dbReference type="InterPro" id="IPR000531">
    <property type="entry name" value="Beta-barrel_TonB"/>
</dbReference>
<dbReference type="SUPFAM" id="SSF56935">
    <property type="entry name" value="Porins"/>
    <property type="match status" value="1"/>
</dbReference>
<dbReference type="GO" id="GO:0044718">
    <property type="term" value="P:siderophore transmembrane transport"/>
    <property type="evidence" value="ECO:0007669"/>
    <property type="project" value="TreeGrafter"/>
</dbReference>
<evidence type="ECO:0000256" key="3">
    <source>
        <dbReference type="ARBA" id="ARBA00022452"/>
    </source>
</evidence>
<name>A0A7V2B025_RHOMR</name>
<dbReference type="GO" id="GO:0015344">
    <property type="term" value="F:siderophore uptake transmembrane transporter activity"/>
    <property type="evidence" value="ECO:0007669"/>
    <property type="project" value="TreeGrafter"/>
</dbReference>
<dbReference type="InterPro" id="IPR037066">
    <property type="entry name" value="Plug_dom_sf"/>
</dbReference>
<evidence type="ECO:0000256" key="6">
    <source>
        <dbReference type="ARBA" id="ARBA00023077"/>
    </source>
</evidence>
<evidence type="ECO:0000256" key="9">
    <source>
        <dbReference type="ARBA" id="ARBA00023237"/>
    </source>
</evidence>
<evidence type="ECO:0000259" key="12">
    <source>
        <dbReference type="Pfam" id="PF00593"/>
    </source>
</evidence>
<keyword evidence="2 10" id="KW-0813">Transport</keyword>
<keyword evidence="3 10" id="KW-1134">Transmembrane beta strand</keyword>
<dbReference type="EMBL" id="DSGB01000004">
    <property type="protein sequence ID" value="HER95822.1"/>
    <property type="molecule type" value="Genomic_DNA"/>
</dbReference>
<dbReference type="Pfam" id="PF00593">
    <property type="entry name" value="TonB_dep_Rec_b-barrel"/>
    <property type="match status" value="1"/>
</dbReference>
<dbReference type="SUPFAM" id="SSF49464">
    <property type="entry name" value="Carboxypeptidase regulatory domain-like"/>
    <property type="match status" value="1"/>
</dbReference>
<proteinExistence type="inferred from homology"/>
<keyword evidence="6 11" id="KW-0798">TonB box</keyword>
<feature type="domain" description="TonB-dependent receptor plug" evidence="13">
    <location>
        <begin position="124"/>
        <end position="217"/>
    </location>
</feature>
<dbReference type="InterPro" id="IPR039426">
    <property type="entry name" value="TonB-dep_rcpt-like"/>
</dbReference>
<evidence type="ECO:0000313" key="14">
    <source>
        <dbReference type="EMBL" id="HER95822.1"/>
    </source>
</evidence>
<dbReference type="Pfam" id="PF13715">
    <property type="entry name" value="CarbopepD_reg_2"/>
    <property type="match status" value="1"/>
</dbReference>
<keyword evidence="4 10" id="KW-0812">Transmembrane</keyword>
<dbReference type="Gene3D" id="2.40.170.20">
    <property type="entry name" value="TonB-dependent receptor, beta-barrel domain"/>
    <property type="match status" value="1"/>
</dbReference>
<evidence type="ECO:0000256" key="11">
    <source>
        <dbReference type="RuleBase" id="RU003357"/>
    </source>
</evidence>
<accession>A0A7V2B025</accession>
<gene>
    <name evidence="14" type="ORF">ENO59_04815</name>
</gene>
<dbReference type="Gene3D" id="2.60.40.1120">
    <property type="entry name" value="Carboxypeptidase-like, regulatory domain"/>
    <property type="match status" value="1"/>
</dbReference>
<dbReference type="Pfam" id="PF07715">
    <property type="entry name" value="Plug"/>
    <property type="match status" value="1"/>
</dbReference>
<evidence type="ECO:0000256" key="8">
    <source>
        <dbReference type="ARBA" id="ARBA00023170"/>
    </source>
</evidence>
<dbReference type="Gene3D" id="2.170.130.10">
    <property type="entry name" value="TonB-dependent receptor, plug domain"/>
    <property type="match status" value="1"/>
</dbReference>
<evidence type="ECO:0000256" key="10">
    <source>
        <dbReference type="PROSITE-ProRule" id="PRU01360"/>
    </source>
</evidence>
<reference evidence="14" key="1">
    <citation type="journal article" date="2020" name="mSystems">
        <title>Genome- and Community-Level Interaction Insights into Carbon Utilization and Element Cycling Functions of Hydrothermarchaeota in Hydrothermal Sediment.</title>
        <authorList>
            <person name="Zhou Z."/>
            <person name="Liu Y."/>
            <person name="Xu W."/>
            <person name="Pan J."/>
            <person name="Luo Z.H."/>
            <person name="Li M."/>
        </authorList>
    </citation>
    <scope>NUCLEOTIDE SEQUENCE [LARGE SCALE GENOMIC DNA]</scope>
    <source>
        <strain evidence="14">SpSt-143</strain>
    </source>
</reference>
<evidence type="ECO:0000256" key="4">
    <source>
        <dbReference type="ARBA" id="ARBA00022692"/>
    </source>
</evidence>
<dbReference type="GO" id="GO:0009279">
    <property type="term" value="C:cell outer membrane"/>
    <property type="evidence" value="ECO:0007669"/>
    <property type="project" value="UniProtKB-SubCell"/>
</dbReference>
<keyword evidence="9 10" id="KW-0998">Cell outer membrane</keyword>
<protein>
    <submittedName>
        <fullName evidence="14">TonB-dependent receptor</fullName>
    </submittedName>
</protein>
<dbReference type="AlphaFoldDB" id="A0A7V2B025"/>
<comment type="subcellular location">
    <subcellularLocation>
        <location evidence="1 10">Cell outer membrane</location>
        <topology evidence="1 10">Multi-pass membrane protein</topology>
    </subcellularLocation>
</comment>
<evidence type="ECO:0000256" key="5">
    <source>
        <dbReference type="ARBA" id="ARBA00022729"/>
    </source>
</evidence>
<organism evidence="14">
    <name type="scientific">Rhodothermus marinus</name>
    <name type="common">Rhodothermus obamensis</name>
    <dbReference type="NCBI Taxonomy" id="29549"/>
    <lineage>
        <taxon>Bacteria</taxon>
        <taxon>Pseudomonadati</taxon>
        <taxon>Rhodothermota</taxon>
        <taxon>Rhodothermia</taxon>
        <taxon>Rhodothermales</taxon>
        <taxon>Rhodothermaceae</taxon>
        <taxon>Rhodothermus</taxon>
    </lineage>
</organism>
<evidence type="ECO:0000256" key="2">
    <source>
        <dbReference type="ARBA" id="ARBA00022448"/>
    </source>
</evidence>